<evidence type="ECO:0000313" key="1">
    <source>
        <dbReference type="EMBL" id="KAI9250886.1"/>
    </source>
</evidence>
<dbReference type="EMBL" id="JAIXMP010000031">
    <property type="protein sequence ID" value="KAI9250886.1"/>
    <property type="molecule type" value="Genomic_DNA"/>
</dbReference>
<reference evidence="1" key="1">
    <citation type="journal article" date="2022" name="IScience">
        <title>Evolution of zygomycete secretomes and the origins of terrestrial fungal ecologies.</title>
        <authorList>
            <person name="Chang Y."/>
            <person name="Wang Y."/>
            <person name="Mondo S."/>
            <person name="Ahrendt S."/>
            <person name="Andreopoulos W."/>
            <person name="Barry K."/>
            <person name="Beard J."/>
            <person name="Benny G.L."/>
            <person name="Blankenship S."/>
            <person name="Bonito G."/>
            <person name="Cuomo C."/>
            <person name="Desiro A."/>
            <person name="Gervers K.A."/>
            <person name="Hundley H."/>
            <person name="Kuo A."/>
            <person name="LaButti K."/>
            <person name="Lang B.F."/>
            <person name="Lipzen A."/>
            <person name="O'Donnell K."/>
            <person name="Pangilinan J."/>
            <person name="Reynolds N."/>
            <person name="Sandor L."/>
            <person name="Smith M.E."/>
            <person name="Tsang A."/>
            <person name="Grigoriev I.V."/>
            <person name="Stajich J.E."/>
            <person name="Spatafora J.W."/>
        </authorList>
    </citation>
    <scope>NUCLEOTIDE SEQUENCE</scope>
    <source>
        <strain evidence="1">RSA 2281</strain>
    </source>
</reference>
<dbReference type="Gene3D" id="3.80.10.10">
    <property type="entry name" value="Ribonuclease Inhibitor"/>
    <property type="match status" value="1"/>
</dbReference>
<comment type="caution">
    <text evidence="1">The sequence shown here is derived from an EMBL/GenBank/DDBJ whole genome shotgun (WGS) entry which is preliminary data.</text>
</comment>
<keyword evidence="2" id="KW-1185">Reference proteome</keyword>
<accession>A0AAD5JRS8</accession>
<dbReference type="InterPro" id="IPR032675">
    <property type="entry name" value="LRR_dom_sf"/>
</dbReference>
<name>A0AAD5JRS8_9FUNG</name>
<dbReference type="AlphaFoldDB" id="A0AAD5JRS8"/>
<dbReference type="Proteomes" id="UP001209540">
    <property type="component" value="Unassembled WGS sequence"/>
</dbReference>
<proteinExistence type="predicted"/>
<evidence type="ECO:0008006" key="3">
    <source>
        <dbReference type="Google" id="ProtNLM"/>
    </source>
</evidence>
<gene>
    <name evidence="1" type="ORF">BDA99DRAFT_575248</name>
</gene>
<dbReference type="SUPFAM" id="SSF48452">
    <property type="entry name" value="TPR-like"/>
    <property type="match status" value="1"/>
</dbReference>
<sequence length="852" mass="98055">MVTTTTPFPSSYEDPWSHFTSTHLDLTTTQNAFEQGRHAYSTQNYAQAMDFYTQALDALHHNVESIILLHRAVVYEKLHKYQEAMDDCMQVEVNINNNNQRQQQVHQHCPDLYWMKACIFIRYSELFEAACTYKKGSDTLSIQTFLDQKKQLHNQYDRVMKEIEYQNHWLMRRLPYEIVSNILSFMSWETQGQLALTCWFWYKFILQAWPGLGSHIDATIGHRSRLLCQFVQRLPPHHAKTLKLELCDMDDFSFFRFHDINLPQITWHESDSNSNSNIVFKNLIEHGWNKIETLNIRPFNNQQLQDILLLSKDSIKKLELNHHSRNHNFHHNEGLVDAVRTCNYIHTIAVHLNGPIDTQQIMSSLVSSDLSLTDISYTYIIPPSLLNQILIKTPTLTSLSVLNARGNYTEILKVIYSDAPQLQHLVLSHTTAVNDDVLSTTYNAQPLNSLTTRTAGLKSLSLTFLPEIEIDSNIDHVLGLFMERWYHSLETLNIKNGDVLTFQTLFTLLSKSSASNIQKLVLLLQDTDEEDTASNGPQLFSKLLLTCSHLNDIQLNWRYLYKDGGVYQALGSLPQLGKLRIDIQRAFDLNSDSENGQSIGSIARDDNLQTITSSTMSSMGASTFFEKTKSLWSLEISMKHSCDMDSRIVDLITSIGTCGSLRTLDVTNVNFKDNLLVLFMGSMKDSNIHTLKIGVSNQFLYAKELKALASLPLLEYLEITDESDNRIEAFDKPRLFRLFQEHQWNDRRFVVHIKSWVTLKGWKRPSDPSSMSAASLMNQDDKVECLHKLYSIQEPNNNFDFDSDSSDSDSNSDDDYYYRGYPAREIQYKKTYCDECGCHHGQQTGYDVNGVY</sequence>
<dbReference type="CDD" id="cd09917">
    <property type="entry name" value="F-box_SF"/>
    <property type="match status" value="1"/>
</dbReference>
<dbReference type="InterPro" id="IPR011990">
    <property type="entry name" value="TPR-like_helical_dom_sf"/>
</dbReference>
<dbReference type="SUPFAM" id="SSF81383">
    <property type="entry name" value="F-box domain"/>
    <property type="match status" value="1"/>
</dbReference>
<dbReference type="Gene3D" id="1.25.40.10">
    <property type="entry name" value="Tetratricopeptide repeat domain"/>
    <property type="match status" value="1"/>
</dbReference>
<organism evidence="1 2">
    <name type="scientific">Phascolomyces articulosus</name>
    <dbReference type="NCBI Taxonomy" id="60185"/>
    <lineage>
        <taxon>Eukaryota</taxon>
        <taxon>Fungi</taxon>
        <taxon>Fungi incertae sedis</taxon>
        <taxon>Mucoromycota</taxon>
        <taxon>Mucoromycotina</taxon>
        <taxon>Mucoromycetes</taxon>
        <taxon>Mucorales</taxon>
        <taxon>Lichtheimiaceae</taxon>
        <taxon>Phascolomyces</taxon>
    </lineage>
</organism>
<dbReference type="InterPro" id="IPR036047">
    <property type="entry name" value="F-box-like_dom_sf"/>
</dbReference>
<evidence type="ECO:0000313" key="2">
    <source>
        <dbReference type="Proteomes" id="UP001209540"/>
    </source>
</evidence>
<protein>
    <recommendedName>
        <fullName evidence="3">F-box domain-containing protein</fullName>
    </recommendedName>
</protein>
<reference evidence="1" key="2">
    <citation type="submission" date="2023-02" db="EMBL/GenBank/DDBJ databases">
        <authorList>
            <consortium name="DOE Joint Genome Institute"/>
            <person name="Mondo S.J."/>
            <person name="Chang Y."/>
            <person name="Wang Y."/>
            <person name="Ahrendt S."/>
            <person name="Andreopoulos W."/>
            <person name="Barry K."/>
            <person name="Beard J."/>
            <person name="Benny G.L."/>
            <person name="Blankenship S."/>
            <person name="Bonito G."/>
            <person name="Cuomo C."/>
            <person name="Desiro A."/>
            <person name="Gervers K.A."/>
            <person name="Hundley H."/>
            <person name="Kuo A."/>
            <person name="LaButti K."/>
            <person name="Lang B.F."/>
            <person name="Lipzen A."/>
            <person name="O'Donnell K."/>
            <person name="Pangilinan J."/>
            <person name="Reynolds N."/>
            <person name="Sandor L."/>
            <person name="Smith M.W."/>
            <person name="Tsang A."/>
            <person name="Grigoriev I.V."/>
            <person name="Stajich J.E."/>
            <person name="Spatafora J.W."/>
        </authorList>
    </citation>
    <scope>NUCLEOTIDE SEQUENCE</scope>
    <source>
        <strain evidence="1">RSA 2281</strain>
    </source>
</reference>